<accession>A0A6B0UUL8</accession>
<feature type="chain" id="PRO_5025550043" evidence="1">
    <location>
        <begin position="22"/>
        <end position="143"/>
    </location>
</feature>
<name>A0A6B0UUL8_IXORI</name>
<dbReference type="EMBL" id="GIFC01011158">
    <property type="protein sequence ID" value="MXU93241.1"/>
    <property type="molecule type" value="Transcribed_RNA"/>
</dbReference>
<keyword evidence="1" id="KW-0732">Signal</keyword>
<evidence type="ECO:0000256" key="1">
    <source>
        <dbReference type="SAM" id="SignalP"/>
    </source>
</evidence>
<reference evidence="2" key="1">
    <citation type="submission" date="2019-12" db="EMBL/GenBank/DDBJ databases">
        <title>An insight into the sialome of adult female Ixodes ricinus ticks feeding for 6 days.</title>
        <authorList>
            <person name="Perner J."/>
            <person name="Ribeiro J.M.C."/>
        </authorList>
    </citation>
    <scope>NUCLEOTIDE SEQUENCE</scope>
    <source>
        <strain evidence="2">Semi-engorged</strain>
        <tissue evidence="2">Salivary glands</tissue>
    </source>
</reference>
<proteinExistence type="predicted"/>
<organism evidence="2">
    <name type="scientific">Ixodes ricinus</name>
    <name type="common">Common tick</name>
    <name type="synonym">Acarus ricinus</name>
    <dbReference type="NCBI Taxonomy" id="34613"/>
    <lineage>
        <taxon>Eukaryota</taxon>
        <taxon>Metazoa</taxon>
        <taxon>Ecdysozoa</taxon>
        <taxon>Arthropoda</taxon>
        <taxon>Chelicerata</taxon>
        <taxon>Arachnida</taxon>
        <taxon>Acari</taxon>
        <taxon>Parasitiformes</taxon>
        <taxon>Ixodida</taxon>
        <taxon>Ixodoidea</taxon>
        <taxon>Ixodidae</taxon>
        <taxon>Ixodinae</taxon>
        <taxon>Ixodes</taxon>
    </lineage>
</organism>
<protein>
    <submittedName>
        <fullName evidence="2">Putative secreted protein</fullName>
    </submittedName>
</protein>
<feature type="signal peptide" evidence="1">
    <location>
        <begin position="1"/>
        <end position="21"/>
    </location>
</feature>
<dbReference type="AlphaFoldDB" id="A0A6B0UUL8"/>
<sequence>MIFVLVFYSRVFFFVLQVSRCVVRSKQCRVVFPSAFQVPMSQFRKFKHLSRLRYFFYKHRVACAQRVNERLYKCILNLSAAVYAKGFVEPRVRLEYNSTADFYEPNIVVKSIARTVVKPTAQAIFQSTAQAVVNRRIETRAVQ</sequence>
<evidence type="ECO:0000313" key="2">
    <source>
        <dbReference type="EMBL" id="MXU93241.1"/>
    </source>
</evidence>